<dbReference type="HOGENOM" id="CLU_095994_2_1_6"/>
<dbReference type="SMART" id="SM01103">
    <property type="entry name" value="CRS1_YhbY"/>
    <property type="match status" value="1"/>
</dbReference>
<evidence type="ECO:0000256" key="2">
    <source>
        <dbReference type="PROSITE-ProRule" id="PRU00626"/>
    </source>
</evidence>
<dbReference type="STRING" id="207949.RED65_04780"/>
<comment type="caution">
    <text evidence="4">The sequence shown here is derived from an EMBL/GenBank/DDBJ whole genome shotgun (WGS) entry which is preliminary data.</text>
</comment>
<dbReference type="OrthoDB" id="9797519at2"/>
<dbReference type="Gene3D" id="3.30.110.60">
    <property type="entry name" value="YhbY-like"/>
    <property type="match status" value="1"/>
</dbReference>
<dbReference type="Proteomes" id="UP000004263">
    <property type="component" value="Unassembled WGS sequence"/>
</dbReference>
<keyword evidence="5" id="KW-1185">Reference proteome</keyword>
<organism evidence="4 5">
    <name type="scientific">Bermanella marisrubri</name>
    <dbReference type="NCBI Taxonomy" id="207949"/>
    <lineage>
        <taxon>Bacteria</taxon>
        <taxon>Pseudomonadati</taxon>
        <taxon>Pseudomonadota</taxon>
        <taxon>Gammaproteobacteria</taxon>
        <taxon>Oceanospirillales</taxon>
        <taxon>Oceanospirillaceae</taxon>
        <taxon>Bermanella</taxon>
    </lineage>
</organism>
<dbReference type="AlphaFoldDB" id="Q1MZR4"/>
<proteinExistence type="predicted"/>
<dbReference type="RefSeq" id="WP_007016566.1">
    <property type="nucleotide sequence ID" value="NZ_AAQH01000017.1"/>
</dbReference>
<dbReference type="GO" id="GO:0003723">
    <property type="term" value="F:RNA binding"/>
    <property type="evidence" value="ECO:0007669"/>
    <property type="project" value="UniProtKB-UniRule"/>
</dbReference>
<dbReference type="InterPro" id="IPR001890">
    <property type="entry name" value="RNA-binding_CRM"/>
</dbReference>
<accession>Q1MZR4</accession>
<dbReference type="SUPFAM" id="SSF75471">
    <property type="entry name" value="YhbY-like"/>
    <property type="match status" value="1"/>
</dbReference>
<dbReference type="PROSITE" id="PS51295">
    <property type="entry name" value="CRM"/>
    <property type="match status" value="1"/>
</dbReference>
<dbReference type="Pfam" id="PF01985">
    <property type="entry name" value="CRS1_YhbY"/>
    <property type="match status" value="1"/>
</dbReference>
<evidence type="ECO:0000313" key="4">
    <source>
        <dbReference type="EMBL" id="EAT11493.1"/>
    </source>
</evidence>
<dbReference type="PANTHER" id="PTHR40065">
    <property type="entry name" value="RNA-BINDING PROTEIN YHBY"/>
    <property type="match status" value="1"/>
</dbReference>
<dbReference type="EMBL" id="AAQH01000017">
    <property type="protein sequence ID" value="EAT11493.1"/>
    <property type="molecule type" value="Genomic_DNA"/>
</dbReference>
<dbReference type="InterPro" id="IPR035920">
    <property type="entry name" value="YhbY-like_sf"/>
</dbReference>
<feature type="domain" description="CRM" evidence="3">
    <location>
        <begin position="1"/>
        <end position="97"/>
    </location>
</feature>
<sequence length="101" mass="11318">MQLTQERKKALKAIGHKLNPVVTVAGNGLSESVILEIDRALEDHELIKVKFAVGDRDLKKDLLVETEKVTRSTLVQSIGNIGLFYRPAKEPQLRKSNLLKD</sequence>
<reference evidence="4 5" key="1">
    <citation type="submission" date="2006-03" db="EMBL/GenBank/DDBJ databases">
        <authorList>
            <person name="Pinhassi J."/>
            <person name="Pedros-Alio C."/>
            <person name="Ferriera S."/>
            <person name="Johnson J."/>
            <person name="Kravitz S."/>
            <person name="Halpern A."/>
            <person name="Remington K."/>
            <person name="Beeson K."/>
            <person name="Tran B."/>
            <person name="Rogers Y.-H."/>
            <person name="Friedman R."/>
            <person name="Venter J.C."/>
        </authorList>
    </citation>
    <scope>NUCLEOTIDE SEQUENCE [LARGE SCALE GENOMIC DNA]</scope>
    <source>
        <strain evidence="4 5">RED65</strain>
    </source>
</reference>
<evidence type="ECO:0000259" key="3">
    <source>
        <dbReference type="PROSITE" id="PS51295"/>
    </source>
</evidence>
<evidence type="ECO:0000313" key="5">
    <source>
        <dbReference type="Proteomes" id="UP000004263"/>
    </source>
</evidence>
<gene>
    <name evidence="4" type="ORF">RED65_04780</name>
</gene>
<name>Q1MZR4_9GAMM</name>
<evidence type="ECO:0000256" key="1">
    <source>
        <dbReference type="ARBA" id="ARBA00022884"/>
    </source>
</evidence>
<protein>
    <recommendedName>
        <fullName evidence="3">CRM domain-containing protein</fullName>
    </recommendedName>
</protein>
<keyword evidence="1 2" id="KW-0694">RNA-binding</keyword>
<dbReference type="PANTHER" id="PTHR40065:SF3">
    <property type="entry name" value="RNA-BINDING PROTEIN YHBY"/>
    <property type="match status" value="1"/>
</dbReference>
<dbReference type="InterPro" id="IPR051925">
    <property type="entry name" value="RNA-binding_domain"/>
</dbReference>